<gene>
    <name evidence="1" type="ORF">M9Y10_044339</name>
</gene>
<dbReference type="Proteomes" id="UP001470230">
    <property type="component" value="Unassembled WGS sequence"/>
</dbReference>
<organism evidence="1 2">
    <name type="scientific">Tritrichomonas musculus</name>
    <dbReference type="NCBI Taxonomy" id="1915356"/>
    <lineage>
        <taxon>Eukaryota</taxon>
        <taxon>Metamonada</taxon>
        <taxon>Parabasalia</taxon>
        <taxon>Tritrichomonadida</taxon>
        <taxon>Tritrichomonadidae</taxon>
        <taxon>Tritrichomonas</taxon>
    </lineage>
</organism>
<reference evidence="1 2" key="1">
    <citation type="submission" date="2024-04" db="EMBL/GenBank/DDBJ databases">
        <title>Tritrichomonas musculus Genome.</title>
        <authorList>
            <person name="Alves-Ferreira E."/>
            <person name="Grigg M."/>
            <person name="Lorenzi H."/>
            <person name="Galac M."/>
        </authorList>
    </citation>
    <scope>NUCLEOTIDE SEQUENCE [LARGE SCALE GENOMIC DNA]</scope>
    <source>
        <strain evidence="1 2">EAF2021</strain>
    </source>
</reference>
<protein>
    <submittedName>
        <fullName evidence="1">Uncharacterized protein</fullName>
    </submittedName>
</protein>
<sequence length="177" mass="20885">MGLGKLLKQLTSPLREATGFVDVLMDPLNEMTHEIMEPINDISRISRNILEPVTEFTRTIAEPIKAINEIKGTIDQVKRITKDPFREIKREIKQPIREYKSNEMQPINKTWTSHQNLITRNPRPIISNEKKLQVQMHNNNPDSVERAREFFKSAKDSYQSHLNRSCQFYNRFNRQNH</sequence>
<dbReference type="EMBL" id="JAPFFF010000008">
    <property type="protein sequence ID" value="KAK8885209.1"/>
    <property type="molecule type" value="Genomic_DNA"/>
</dbReference>
<keyword evidence="2" id="KW-1185">Reference proteome</keyword>
<proteinExistence type="predicted"/>
<name>A0ABR2K251_9EUKA</name>
<accession>A0ABR2K251</accession>
<evidence type="ECO:0000313" key="1">
    <source>
        <dbReference type="EMBL" id="KAK8885209.1"/>
    </source>
</evidence>
<comment type="caution">
    <text evidence="1">The sequence shown here is derived from an EMBL/GenBank/DDBJ whole genome shotgun (WGS) entry which is preliminary data.</text>
</comment>
<evidence type="ECO:0000313" key="2">
    <source>
        <dbReference type="Proteomes" id="UP001470230"/>
    </source>
</evidence>